<dbReference type="InterPro" id="IPR050834">
    <property type="entry name" value="Glycosyltransf_2"/>
</dbReference>
<gene>
    <name evidence="3" type="ORF">J2Z37_005002</name>
</gene>
<dbReference type="InterPro" id="IPR029044">
    <property type="entry name" value="Nucleotide-diphossugar_trans"/>
</dbReference>
<evidence type="ECO:0000259" key="2">
    <source>
        <dbReference type="Pfam" id="PF00535"/>
    </source>
</evidence>
<name>A0ABS4GXJ0_9BACL</name>
<keyword evidence="4" id="KW-1185">Reference proteome</keyword>
<feature type="transmembrane region" description="Helical" evidence="1">
    <location>
        <begin position="237"/>
        <end position="257"/>
    </location>
</feature>
<dbReference type="PANTHER" id="PTHR43685:SF2">
    <property type="entry name" value="GLYCOSYLTRANSFERASE 2-LIKE DOMAIN-CONTAINING PROTEIN"/>
    <property type="match status" value="1"/>
</dbReference>
<protein>
    <submittedName>
        <fullName evidence="3">Glycosyltransferase involved in cell wall biosynthesis</fullName>
    </submittedName>
</protein>
<dbReference type="EMBL" id="JAGGKT010000034">
    <property type="protein sequence ID" value="MBP1934982.1"/>
    <property type="molecule type" value="Genomic_DNA"/>
</dbReference>
<dbReference type="Gene3D" id="3.90.550.10">
    <property type="entry name" value="Spore Coat Polysaccharide Biosynthesis Protein SpsA, Chain A"/>
    <property type="match status" value="1"/>
</dbReference>
<keyword evidence="1" id="KW-0472">Membrane</keyword>
<evidence type="ECO:0000313" key="3">
    <source>
        <dbReference type="EMBL" id="MBP1934982.1"/>
    </source>
</evidence>
<dbReference type="InterPro" id="IPR001173">
    <property type="entry name" value="Glyco_trans_2-like"/>
</dbReference>
<dbReference type="RefSeq" id="WP_209812948.1">
    <property type="nucleotide sequence ID" value="NZ_JAGGKT010000034.1"/>
</dbReference>
<comment type="caution">
    <text evidence="3">The sequence shown here is derived from an EMBL/GenBank/DDBJ whole genome shotgun (WGS) entry which is preliminary data.</text>
</comment>
<keyword evidence="1" id="KW-0812">Transmembrane</keyword>
<reference evidence="3 4" key="1">
    <citation type="submission" date="2021-03" db="EMBL/GenBank/DDBJ databases">
        <title>Genomic Encyclopedia of Type Strains, Phase IV (KMG-IV): sequencing the most valuable type-strain genomes for metagenomic binning, comparative biology and taxonomic classification.</title>
        <authorList>
            <person name="Goeker M."/>
        </authorList>
    </citation>
    <scope>NUCLEOTIDE SEQUENCE [LARGE SCALE GENOMIC DNA]</scope>
    <source>
        <strain evidence="3 4">DSM 24738</strain>
    </source>
</reference>
<evidence type="ECO:0000313" key="4">
    <source>
        <dbReference type="Proteomes" id="UP001519343"/>
    </source>
</evidence>
<accession>A0ABS4GXJ0</accession>
<keyword evidence="1" id="KW-1133">Transmembrane helix</keyword>
<feature type="domain" description="Glycosyltransferase 2-like" evidence="2">
    <location>
        <begin position="4"/>
        <end position="118"/>
    </location>
</feature>
<proteinExistence type="predicted"/>
<dbReference type="Pfam" id="PF00535">
    <property type="entry name" value="Glycos_transf_2"/>
    <property type="match status" value="1"/>
</dbReference>
<sequence>MLVSVICTVRNGENTISYTIDSVINQTFKEWEMIIIDDGSTDRTAVILKEYQSKDKRIKVISSGGMGRAKSLNMAINNAKGEYIANIDADDLMHPEKLECQVDIISENKSFFLVSTLSELIYDDEKPNWKDIKCGNNLLTFIDHKLLFRNRISHSSVLINKNELIKLGAYNIDRKSQLDYELWLRALLSNKKMGIIESKLTAKRIHSNQSFENKKRLKYTYNSMLLQMKFMILSKQYIYYLPLPVISFFVSLLPFSYRRKISSIVFKEK</sequence>
<dbReference type="PANTHER" id="PTHR43685">
    <property type="entry name" value="GLYCOSYLTRANSFERASE"/>
    <property type="match status" value="1"/>
</dbReference>
<evidence type="ECO:0000256" key="1">
    <source>
        <dbReference type="SAM" id="Phobius"/>
    </source>
</evidence>
<organism evidence="3 4">
    <name type="scientific">Ammoniphilus resinae</name>
    <dbReference type="NCBI Taxonomy" id="861532"/>
    <lineage>
        <taxon>Bacteria</taxon>
        <taxon>Bacillati</taxon>
        <taxon>Bacillota</taxon>
        <taxon>Bacilli</taxon>
        <taxon>Bacillales</taxon>
        <taxon>Paenibacillaceae</taxon>
        <taxon>Aneurinibacillus group</taxon>
        <taxon>Ammoniphilus</taxon>
    </lineage>
</organism>
<dbReference type="Proteomes" id="UP001519343">
    <property type="component" value="Unassembled WGS sequence"/>
</dbReference>
<dbReference type="SUPFAM" id="SSF53448">
    <property type="entry name" value="Nucleotide-diphospho-sugar transferases"/>
    <property type="match status" value="1"/>
</dbReference>